<dbReference type="Proteomes" id="UP000367750">
    <property type="component" value="Unassembled WGS sequence"/>
</dbReference>
<feature type="region of interest" description="Disordered" evidence="1">
    <location>
        <begin position="24"/>
        <end position="58"/>
    </location>
</feature>
<dbReference type="EMBL" id="VYKK01000008">
    <property type="protein sequence ID" value="KAA9005374.1"/>
    <property type="molecule type" value="Genomic_DNA"/>
</dbReference>
<organism evidence="2 3">
    <name type="scientific">Paenibacillus spiritus</name>
    <dbReference type="NCBI Taxonomy" id="2496557"/>
    <lineage>
        <taxon>Bacteria</taxon>
        <taxon>Bacillati</taxon>
        <taxon>Bacillota</taxon>
        <taxon>Bacilli</taxon>
        <taxon>Bacillales</taxon>
        <taxon>Paenibacillaceae</taxon>
        <taxon>Paenibacillus</taxon>
    </lineage>
</organism>
<comment type="caution">
    <text evidence="2">The sequence shown here is derived from an EMBL/GenBank/DDBJ whole genome shotgun (WGS) entry which is preliminary data.</text>
</comment>
<dbReference type="AlphaFoldDB" id="A0A5J5GD53"/>
<sequence>MNKKRHTVPLLKAEAVSVLARSGSLYPKSGQRPPAIHLGGKRGRTTGTAGGCPPASPKPYYSAVSLNQPLW</sequence>
<evidence type="ECO:0000313" key="2">
    <source>
        <dbReference type="EMBL" id="KAA9005374.1"/>
    </source>
</evidence>
<evidence type="ECO:0000256" key="1">
    <source>
        <dbReference type="SAM" id="MobiDB-lite"/>
    </source>
</evidence>
<protein>
    <submittedName>
        <fullName evidence="2">Uncharacterized protein</fullName>
    </submittedName>
</protein>
<accession>A0A5J5GD53</accession>
<gene>
    <name evidence="2" type="ORF">F4V43_07840</name>
</gene>
<evidence type="ECO:0000313" key="3">
    <source>
        <dbReference type="Proteomes" id="UP000367750"/>
    </source>
</evidence>
<reference evidence="2 3" key="1">
    <citation type="submission" date="2019-09" db="EMBL/GenBank/DDBJ databases">
        <title>Bacillus ochoae sp. nov., Paenibacillus whitsoniae sp. nov., Paenibacillus spiritus sp. nov. Isolated from the Mars Exploration Rover during spacecraft assembly.</title>
        <authorList>
            <person name="Seuylemezian A."/>
            <person name="Vaishampayan P."/>
        </authorList>
    </citation>
    <scope>NUCLEOTIDE SEQUENCE [LARGE SCALE GENOMIC DNA]</scope>
    <source>
        <strain evidence="2 3">MER_111</strain>
    </source>
</reference>
<dbReference type="RefSeq" id="WP_150457687.1">
    <property type="nucleotide sequence ID" value="NZ_VYKK01000008.1"/>
</dbReference>
<proteinExistence type="predicted"/>
<name>A0A5J5GD53_9BACL</name>
<keyword evidence="3" id="KW-1185">Reference proteome</keyword>